<keyword evidence="1" id="KW-0378">Hydrolase</keyword>
<dbReference type="EMBL" id="MU266344">
    <property type="protein sequence ID" value="KAH7929192.1"/>
    <property type="molecule type" value="Genomic_DNA"/>
</dbReference>
<proteinExistence type="predicted"/>
<organism evidence="1 2">
    <name type="scientific">Leucogyrophana mollusca</name>
    <dbReference type="NCBI Taxonomy" id="85980"/>
    <lineage>
        <taxon>Eukaryota</taxon>
        <taxon>Fungi</taxon>
        <taxon>Dikarya</taxon>
        <taxon>Basidiomycota</taxon>
        <taxon>Agaricomycotina</taxon>
        <taxon>Agaricomycetes</taxon>
        <taxon>Agaricomycetidae</taxon>
        <taxon>Boletales</taxon>
        <taxon>Boletales incertae sedis</taxon>
        <taxon>Leucogyrophana</taxon>
    </lineage>
</organism>
<gene>
    <name evidence="1" type="ORF">BV22DRAFT_1029821</name>
</gene>
<accession>A0ACB8BWH0</accession>
<keyword evidence="2" id="KW-1185">Reference proteome</keyword>
<reference evidence="1" key="1">
    <citation type="journal article" date="2021" name="New Phytol.">
        <title>Evolutionary innovations through gain and loss of genes in the ectomycorrhizal Boletales.</title>
        <authorList>
            <person name="Wu G."/>
            <person name="Miyauchi S."/>
            <person name="Morin E."/>
            <person name="Kuo A."/>
            <person name="Drula E."/>
            <person name="Varga T."/>
            <person name="Kohler A."/>
            <person name="Feng B."/>
            <person name="Cao Y."/>
            <person name="Lipzen A."/>
            <person name="Daum C."/>
            <person name="Hundley H."/>
            <person name="Pangilinan J."/>
            <person name="Johnson J."/>
            <person name="Barry K."/>
            <person name="LaButti K."/>
            <person name="Ng V."/>
            <person name="Ahrendt S."/>
            <person name="Min B."/>
            <person name="Choi I.G."/>
            <person name="Park H."/>
            <person name="Plett J.M."/>
            <person name="Magnuson J."/>
            <person name="Spatafora J.W."/>
            <person name="Nagy L.G."/>
            <person name="Henrissat B."/>
            <person name="Grigoriev I.V."/>
            <person name="Yang Z.L."/>
            <person name="Xu J."/>
            <person name="Martin F.M."/>
        </authorList>
    </citation>
    <scope>NUCLEOTIDE SEQUENCE</scope>
    <source>
        <strain evidence="1">KUC20120723A-06</strain>
    </source>
</reference>
<comment type="caution">
    <text evidence="1">The sequence shown here is derived from an EMBL/GenBank/DDBJ whole genome shotgun (WGS) entry which is preliminary data.</text>
</comment>
<protein>
    <submittedName>
        <fullName evidence="1">Glycoside hydrolase</fullName>
    </submittedName>
</protein>
<evidence type="ECO:0000313" key="1">
    <source>
        <dbReference type="EMBL" id="KAH7929192.1"/>
    </source>
</evidence>
<evidence type="ECO:0000313" key="2">
    <source>
        <dbReference type="Proteomes" id="UP000790709"/>
    </source>
</evidence>
<sequence>MQVFSTLSWGSLLFGLVVAFDMSSNDNLAVYWGQNSYGAVNPSDTANYQQPISYYCADDTIDTIPIAFLDEFYGTGNLPVINLANTCNTNDNSVFSGTALLDCSFLASDIEYCQAAGKAVTISLGGATGGVGFTSDAEGEAYAQTIWDIFLGGSSDTRPFGAAVLDGIDMDIEGGSQTGYPAFITALRALMDGGSKQYYITAAPQCPYPDAYIGTTLDAVGFDAVYVQFYNNYCGLTEYNDANDWDFSTWDNWATTVSPNPDVKVYIGAPASSTAAGSGYVDASTITTIIQQTMSEYSSFGGVMLWDASQAYANDRYDISVKDALTGGTTGGGSTVTTTSTTTTTTMTTSTSTSTSPAATTTAGTGSCAGVAAWSSTVAYEGGDQVTYDGSLWTAKWWSEADEPGGSAGDWTDDGVCTSTAVAANAQGFQAGVTPAASAAPKASANPAASGSPQATSAPGVTSNTTGVSNSTGSSNSTSARGFRRRSF</sequence>
<name>A0ACB8BWH0_9AGAM</name>
<dbReference type="Proteomes" id="UP000790709">
    <property type="component" value="Unassembled WGS sequence"/>
</dbReference>